<dbReference type="PANTHER" id="PTHR33204">
    <property type="entry name" value="TRANSCRIPTIONAL REGULATOR, MARR FAMILY"/>
    <property type="match status" value="1"/>
</dbReference>
<dbReference type="AlphaFoldDB" id="A0A3Q9EY04"/>
<proteinExistence type="predicted"/>
<evidence type="ECO:0000256" key="1">
    <source>
        <dbReference type="ARBA" id="ARBA00023015"/>
    </source>
</evidence>
<dbReference type="PANTHER" id="PTHR33204:SF29">
    <property type="entry name" value="TRANSCRIPTIONAL REGULATOR"/>
    <property type="match status" value="1"/>
</dbReference>
<evidence type="ECO:0000259" key="4">
    <source>
        <dbReference type="PROSITE" id="PS51118"/>
    </source>
</evidence>
<dbReference type="SUPFAM" id="SSF46785">
    <property type="entry name" value="Winged helix' DNA-binding domain"/>
    <property type="match status" value="1"/>
</dbReference>
<dbReference type="Proteomes" id="UP000272924">
    <property type="component" value="Chromosome"/>
</dbReference>
<gene>
    <name evidence="5" type="ORF">EHW89_02780</name>
</gene>
<evidence type="ECO:0000313" key="6">
    <source>
        <dbReference type="Proteomes" id="UP000272924"/>
    </source>
</evidence>
<accession>A0A3Q9EY04</accession>
<evidence type="ECO:0000313" key="5">
    <source>
        <dbReference type="EMBL" id="AZQ41445.1"/>
    </source>
</evidence>
<feature type="domain" description="HTH hxlR-type" evidence="4">
    <location>
        <begin position="12"/>
        <end position="111"/>
    </location>
</feature>
<dbReference type="KEGG" id="spei:EHW89_02780"/>
<evidence type="ECO:0000256" key="3">
    <source>
        <dbReference type="ARBA" id="ARBA00023163"/>
    </source>
</evidence>
<dbReference type="InterPro" id="IPR002577">
    <property type="entry name" value="HTH_HxlR"/>
</dbReference>
<organism evidence="5 6">
    <name type="scientific">Streptococcus periodonticum</name>
    <dbReference type="NCBI Taxonomy" id="2490633"/>
    <lineage>
        <taxon>Bacteria</taxon>
        <taxon>Bacillati</taxon>
        <taxon>Bacillota</taxon>
        <taxon>Bacilli</taxon>
        <taxon>Lactobacillales</taxon>
        <taxon>Streptococcaceae</taxon>
        <taxon>Streptococcus</taxon>
    </lineage>
</organism>
<reference evidence="6" key="1">
    <citation type="submission" date="2018-12" db="EMBL/GenBank/DDBJ databases">
        <title>Genome sequencing of Streptococcus sp. KCOM 2412 (= ChDC F135).</title>
        <authorList>
            <person name="Kook J.-K."/>
            <person name="Park S.-N."/>
            <person name="Lim Y.K."/>
        </authorList>
    </citation>
    <scope>NUCLEOTIDE SEQUENCE [LARGE SCALE GENOMIC DNA]</scope>
    <source>
        <strain evidence="6">KCOM 2412</strain>
    </source>
</reference>
<keyword evidence="6" id="KW-1185">Reference proteome</keyword>
<dbReference type="RefSeq" id="WP_126466620.1">
    <property type="nucleotide sequence ID" value="NZ_CP034543.1"/>
</dbReference>
<dbReference type="InterPro" id="IPR036388">
    <property type="entry name" value="WH-like_DNA-bd_sf"/>
</dbReference>
<keyword evidence="1" id="KW-0805">Transcription regulation</keyword>
<dbReference type="PROSITE" id="PS51118">
    <property type="entry name" value="HTH_HXLR"/>
    <property type="match status" value="1"/>
</dbReference>
<sequence length="133" mass="15795">MYQRKIERELRCPLEYGLDIFGGKWNSRIICILFIKGSLRYNELKAEMLDITDTVLSRTLKELMQNNMVERRQYNEIPMRVTYQLIEKAESVIPIFETICQWSKKYLAPDDINNSICGQFLKQDGEFFILAEE</sequence>
<evidence type="ECO:0000256" key="2">
    <source>
        <dbReference type="ARBA" id="ARBA00023125"/>
    </source>
</evidence>
<dbReference type="Gene3D" id="1.10.10.10">
    <property type="entry name" value="Winged helix-like DNA-binding domain superfamily/Winged helix DNA-binding domain"/>
    <property type="match status" value="1"/>
</dbReference>
<keyword evidence="2" id="KW-0238">DNA-binding</keyword>
<dbReference type="EMBL" id="CP034543">
    <property type="protein sequence ID" value="AZQ41445.1"/>
    <property type="molecule type" value="Genomic_DNA"/>
</dbReference>
<dbReference type="Pfam" id="PF01638">
    <property type="entry name" value="HxlR"/>
    <property type="match status" value="1"/>
</dbReference>
<keyword evidence="3" id="KW-0804">Transcription</keyword>
<dbReference type="GO" id="GO:0003677">
    <property type="term" value="F:DNA binding"/>
    <property type="evidence" value="ECO:0007669"/>
    <property type="project" value="UniProtKB-KW"/>
</dbReference>
<name>A0A3Q9EY04_9STRE</name>
<protein>
    <submittedName>
        <fullName evidence="5">Transcriptional regulator</fullName>
    </submittedName>
</protein>
<dbReference type="InterPro" id="IPR036390">
    <property type="entry name" value="WH_DNA-bd_sf"/>
</dbReference>